<dbReference type="InterPro" id="IPR036388">
    <property type="entry name" value="WH-like_DNA-bd_sf"/>
</dbReference>
<dbReference type="PANTHER" id="PTHR43133">
    <property type="entry name" value="RNA POLYMERASE ECF-TYPE SIGMA FACTO"/>
    <property type="match status" value="1"/>
</dbReference>
<evidence type="ECO:0008006" key="9">
    <source>
        <dbReference type="Google" id="ProtNLM"/>
    </source>
</evidence>
<dbReference type="GO" id="GO:0006352">
    <property type="term" value="P:DNA-templated transcription initiation"/>
    <property type="evidence" value="ECO:0007669"/>
    <property type="project" value="InterPro"/>
</dbReference>
<dbReference type="GO" id="GO:0016987">
    <property type="term" value="F:sigma factor activity"/>
    <property type="evidence" value="ECO:0007669"/>
    <property type="project" value="UniProtKB-KW"/>
</dbReference>
<evidence type="ECO:0000259" key="5">
    <source>
        <dbReference type="Pfam" id="PF04542"/>
    </source>
</evidence>
<keyword evidence="4" id="KW-0804">Transcription</keyword>
<dbReference type="InterPro" id="IPR039425">
    <property type="entry name" value="RNA_pol_sigma-70-like"/>
</dbReference>
<sequence>MQDMKAEKLSEQEIIRGIRHGNVGVFEYVFKLYYPRLKLYGTRLTGNESQAEDFVQEAFAGVWEKKYLLSDQGNLKALLFKSVRNKYLNYLEHNKVVDKYIKANDPNDASQGLFMFSFLDEYEFEDLKKQMMDEVEHLLDTLPDNCKKAFVLSRFEQLKNKEVAETLGLNIKTVEKHISRASKLLQIELRKRDFLLYMLFLLLIH</sequence>
<dbReference type="InterPro" id="IPR014284">
    <property type="entry name" value="RNA_pol_sigma-70_dom"/>
</dbReference>
<protein>
    <recommendedName>
        <fullName evidence="9">RNA polymerase sigma-70 factor</fullName>
    </recommendedName>
</protein>
<dbReference type="NCBIfam" id="TIGR02985">
    <property type="entry name" value="Sig70_bacteroi1"/>
    <property type="match status" value="1"/>
</dbReference>
<name>A0A2U2B722_9BACT</name>
<evidence type="ECO:0000256" key="3">
    <source>
        <dbReference type="ARBA" id="ARBA00023082"/>
    </source>
</evidence>
<evidence type="ECO:0000259" key="6">
    <source>
        <dbReference type="Pfam" id="PF08281"/>
    </source>
</evidence>
<dbReference type="PANTHER" id="PTHR43133:SF46">
    <property type="entry name" value="RNA POLYMERASE SIGMA-70 FACTOR ECF SUBFAMILY"/>
    <property type="match status" value="1"/>
</dbReference>
<dbReference type="Gene3D" id="1.10.10.10">
    <property type="entry name" value="Winged helix-like DNA-binding domain superfamily/Winged helix DNA-binding domain"/>
    <property type="match status" value="1"/>
</dbReference>
<keyword evidence="2" id="KW-0805">Transcription regulation</keyword>
<dbReference type="Pfam" id="PF04542">
    <property type="entry name" value="Sigma70_r2"/>
    <property type="match status" value="1"/>
</dbReference>
<keyword evidence="3" id="KW-0731">Sigma factor</keyword>
<evidence type="ECO:0000313" key="8">
    <source>
        <dbReference type="Proteomes" id="UP000244956"/>
    </source>
</evidence>
<dbReference type="Proteomes" id="UP000244956">
    <property type="component" value="Unassembled WGS sequence"/>
</dbReference>
<feature type="domain" description="RNA polymerase sigma factor 70 region 4 type 2" evidence="6">
    <location>
        <begin position="133"/>
        <end position="185"/>
    </location>
</feature>
<reference evidence="7 8" key="1">
    <citation type="submission" date="2018-05" db="EMBL/GenBank/DDBJ databases">
        <title>Marinilabilia rubrum sp. nov., isolated from saltern sediment.</title>
        <authorList>
            <person name="Zhang R."/>
        </authorList>
    </citation>
    <scope>NUCLEOTIDE SEQUENCE [LARGE SCALE GENOMIC DNA]</scope>
    <source>
        <strain evidence="7 8">WTE16</strain>
    </source>
</reference>
<evidence type="ECO:0000256" key="4">
    <source>
        <dbReference type="ARBA" id="ARBA00023163"/>
    </source>
</evidence>
<feature type="domain" description="RNA polymerase sigma-70 region 2" evidence="5">
    <location>
        <begin position="30"/>
        <end position="94"/>
    </location>
</feature>
<evidence type="ECO:0000256" key="2">
    <source>
        <dbReference type="ARBA" id="ARBA00023015"/>
    </source>
</evidence>
<evidence type="ECO:0000313" key="7">
    <source>
        <dbReference type="EMBL" id="PWD98879.1"/>
    </source>
</evidence>
<dbReference type="Pfam" id="PF08281">
    <property type="entry name" value="Sigma70_r4_2"/>
    <property type="match status" value="1"/>
</dbReference>
<keyword evidence="8" id="KW-1185">Reference proteome</keyword>
<dbReference type="GO" id="GO:0003677">
    <property type="term" value="F:DNA binding"/>
    <property type="evidence" value="ECO:0007669"/>
    <property type="project" value="InterPro"/>
</dbReference>
<dbReference type="InterPro" id="IPR014327">
    <property type="entry name" value="RNA_pol_sigma70_bacteroid"/>
</dbReference>
<dbReference type="InterPro" id="IPR013249">
    <property type="entry name" value="RNA_pol_sigma70_r4_t2"/>
</dbReference>
<evidence type="ECO:0000256" key="1">
    <source>
        <dbReference type="ARBA" id="ARBA00010641"/>
    </source>
</evidence>
<proteinExistence type="inferred from homology"/>
<dbReference type="EMBL" id="QEWP01000010">
    <property type="protein sequence ID" value="PWD98879.1"/>
    <property type="molecule type" value="Genomic_DNA"/>
</dbReference>
<comment type="caution">
    <text evidence="7">The sequence shown here is derived from an EMBL/GenBank/DDBJ whole genome shotgun (WGS) entry which is preliminary data.</text>
</comment>
<organism evidence="7 8">
    <name type="scientific">Marinilabilia rubra</name>
    <dbReference type="NCBI Taxonomy" id="2162893"/>
    <lineage>
        <taxon>Bacteria</taxon>
        <taxon>Pseudomonadati</taxon>
        <taxon>Bacteroidota</taxon>
        <taxon>Bacteroidia</taxon>
        <taxon>Marinilabiliales</taxon>
        <taxon>Marinilabiliaceae</taxon>
        <taxon>Marinilabilia</taxon>
    </lineage>
</organism>
<dbReference type="NCBIfam" id="TIGR02937">
    <property type="entry name" value="sigma70-ECF"/>
    <property type="match status" value="1"/>
</dbReference>
<gene>
    <name evidence="7" type="ORF">DDZ16_12820</name>
</gene>
<dbReference type="InterPro" id="IPR007627">
    <property type="entry name" value="RNA_pol_sigma70_r2"/>
</dbReference>
<dbReference type="Gene3D" id="1.10.1740.10">
    <property type="match status" value="1"/>
</dbReference>
<accession>A0A2U2B722</accession>
<comment type="similarity">
    <text evidence="1">Belongs to the sigma-70 factor family. ECF subfamily.</text>
</comment>
<dbReference type="AlphaFoldDB" id="A0A2U2B722"/>
<dbReference type="InterPro" id="IPR013325">
    <property type="entry name" value="RNA_pol_sigma_r2"/>
</dbReference>
<dbReference type="SUPFAM" id="SSF88659">
    <property type="entry name" value="Sigma3 and sigma4 domains of RNA polymerase sigma factors"/>
    <property type="match status" value="1"/>
</dbReference>
<dbReference type="InterPro" id="IPR013324">
    <property type="entry name" value="RNA_pol_sigma_r3/r4-like"/>
</dbReference>
<dbReference type="SUPFAM" id="SSF88946">
    <property type="entry name" value="Sigma2 domain of RNA polymerase sigma factors"/>
    <property type="match status" value="1"/>
</dbReference>